<gene>
    <name evidence="2" type="primary">38</name>
    <name evidence="2" type="ORF">PBI_MEGAN_38</name>
</gene>
<dbReference type="EMBL" id="MN586020">
    <property type="protein sequence ID" value="QGJ92708.1"/>
    <property type="molecule type" value="Genomic_DNA"/>
</dbReference>
<proteinExistence type="predicted"/>
<dbReference type="Proteomes" id="UP000425388">
    <property type="component" value="Segment"/>
</dbReference>
<accession>A0A649VK62</accession>
<dbReference type="KEGG" id="vg:80004995"/>
<feature type="transmembrane region" description="Helical" evidence="1">
    <location>
        <begin position="48"/>
        <end position="68"/>
    </location>
</feature>
<feature type="transmembrane region" description="Helical" evidence="1">
    <location>
        <begin position="77"/>
        <end position="96"/>
    </location>
</feature>
<sequence>MMFSGLPPRERRAVQASLIAGWVFATGAGISAALNPTSVTLLEMGPLVAGMMGGVLALAALVAVVGIARQRYRLEWVAAWMASAGFVPYVITIWSLTITINVSWLTAAFIASIALVFFVFRALSCAAHAAKLRIVHEASETITQALDAVVDQGGETDADARG</sequence>
<protein>
    <submittedName>
        <fullName evidence="2">Uncharacterized protein</fullName>
    </submittedName>
</protein>
<keyword evidence="1" id="KW-0472">Membrane</keyword>
<dbReference type="GeneID" id="80004995"/>
<reference evidence="2 3" key="1">
    <citation type="submission" date="2019-10" db="EMBL/GenBank/DDBJ databases">
        <authorList>
            <person name="Abad L.A."/>
            <person name="AUll H.A."/>
            <person name="Garlena R.A."/>
            <person name="Russell D.A."/>
            <person name="Pope W.H."/>
            <person name="Jacobs-Sera D."/>
            <person name="Hatfull G.F."/>
        </authorList>
    </citation>
    <scope>NUCLEOTIDE SEQUENCE [LARGE SCALE GENOMIC DNA]</scope>
</reference>
<organism evidence="2 3">
    <name type="scientific">Microbacterium phage Megan</name>
    <dbReference type="NCBI Taxonomy" id="2656551"/>
    <lineage>
        <taxon>Viruses</taxon>
        <taxon>Duplodnaviria</taxon>
        <taxon>Heunggongvirae</taxon>
        <taxon>Uroviricota</taxon>
        <taxon>Caudoviricetes</taxon>
        <taxon>Hodgkinviridae</taxon>
        <taxon>Meganvirus</taxon>
        <taxon>Meganvirus megan</taxon>
    </lineage>
</organism>
<evidence type="ECO:0000256" key="1">
    <source>
        <dbReference type="SAM" id="Phobius"/>
    </source>
</evidence>
<evidence type="ECO:0000313" key="3">
    <source>
        <dbReference type="Proteomes" id="UP000425388"/>
    </source>
</evidence>
<feature type="transmembrane region" description="Helical" evidence="1">
    <location>
        <begin position="102"/>
        <end position="123"/>
    </location>
</feature>
<name>A0A649VK62_9CAUD</name>
<evidence type="ECO:0000313" key="2">
    <source>
        <dbReference type="EMBL" id="QGJ92708.1"/>
    </source>
</evidence>
<keyword evidence="3" id="KW-1185">Reference proteome</keyword>
<keyword evidence="1" id="KW-1133">Transmembrane helix</keyword>
<keyword evidence="1" id="KW-0812">Transmembrane</keyword>
<dbReference type="RefSeq" id="YP_010751329.1">
    <property type="nucleotide sequence ID" value="NC_073368.1"/>
</dbReference>